<dbReference type="EMBL" id="SMOG01000004">
    <property type="protein sequence ID" value="TDF73652.1"/>
    <property type="molecule type" value="Genomic_DNA"/>
</dbReference>
<gene>
    <name evidence="1" type="ORF">E0946_02520</name>
</gene>
<protein>
    <submittedName>
        <fullName evidence="1">Dihydropyrimidine dehydrogenase</fullName>
    </submittedName>
</protein>
<dbReference type="Proteomes" id="UP000294588">
    <property type="component" value="Unassembled WGS sequence"/>
</dbReference>
<keyword evidence="2" id="KW-1185">Reference proteome</keyword>
<accession>A0AC61QJY9</accession>
<reference evidence="1" key="1">
    <citation type="submission" date="2019-03" db="EMBL/GenBank/DDBJ databases">
        <title>Candidatus Syntrophosphaera thermopropionivorans: a novel player in syntrophic propionate oxidation during anaerobic digestion.</title>
        <authorList>
            <person name="Dyksma S."/>
        </authorList>
    </citation>
    <scope>NUCLEOTIDE SEQUENCE</scope>
    <source>
        <strain evidence="1">W5</strain>
    </source>
</reference>
<evidence type="ECO:0000313" key="2">
    <source>
        <dbReference type="Proteomes" id="UP000294588"/>
    </source>
</evidence>
<sequence length="811" mass="88402">MFLTDHQLKSEILRCEYCAEKPCKTACPCDCSPADFMMAAAEGKPSDYKRAAGIILSSNPLGGICGKVCPDDFCVQACSHYKFDFPIRIQEVQTTIINKAHLLGQLPEFQQVPKNGKKIAIVGGGPSGLGAAVTLTQLGYEVDIFDAEPLGGQIRLIPPERLDTEVINNDLNYLNRAFNFTHIQEKVDNVQELFSKGYNAVLLACGLNEPIKLNIPGSETEVLGLELLRNPEAYELKGKRIALVGGAIAADAALISLRKGANYAEMITLEAYNEMPITEDEKQKLIEAGVAFSPRTRITAIINENGKTVGIKTKRVTLPSGLTFHPSNIVDEEGSTEMYRPFDMVVIAIGNRCSLNEQGPHIYQCGDMVNGPSTVVEAVASGKNIAVKIDADLRNQDYTEPEKRTKSIISIPHWKQSPVSLETDFFGRRIKSPFLLSAAPPTDGYDQMKAAYLAGWQGGVMKTAFEKQYIHIPGEYMWVFNGKTFGNCDNVSEHPLDRVCEEIQRLIKEFPDRLTMASTGGPVTGNDESDKAGWQSNTLKLENAGAMGIEYSLSCPQGGDGTHGDIVAQNAELTAKIIDWVMEISNPEIPKLFKLTSAVTAIVPIIKAVKSVFNKYPEKKAGITLANTFPAMGFREKEDALWDEGVIIGLSGKGILPITFLSLARACNLGVIVSGNGGAMSYLDAANFLALGTSTVQFCSIVEKYGYGIIDELHSGLSYLLEAKKLKSVQELIGIAQPNPITDFLQLPPKSKSSTLNQNLCLQCGNCTRCPYQAITLNEDKYPEIDKDKCIGCSLCTKLCFTGALYMSKDS</sequence>
<proteinExistence type="predicted"/>
<comment type="caution">
    <text evidence="1">The sequence shown here is derived from an EMBL/GenBank/DDBJ whole genome shotgun (WGS) entry which is preliminary data.</text>
</comment>
<organism evidence="1 2">
    <name type="scientific">Candidatus Syntrophosphaera thermopropionivorans</name>
    <dbReference type="NCBI Taxonomy" id="2593015"/>
    <lineage>
        <taxon>Bacteria</taxon>
        <taxon>Pseudomonadati</taxon>
        <taxon>Candidatus Cloacimonadota</taxon>
        <taxon>Candidatus Cloacimonadia</taxon>
        <taxon>Candidatus Cloacimonadales</taxon>
        <taxon>Candidatus Cloacimonadaceae</taxon>
        <taxon>Candidatus Syntrophosphaera</taxon>
    </lineage>
</organism>
<evidence type="ECO:0000313" key="1">
    <source>
        <dbReference type="EMBL" id="TDF73652.1"/>
    </source>
</evidence>
<name>A0AC61QJY9_9BACT</name>